<accession>A0A0V1ALN6</accession>
<sequence>MEKIRFTEVECESNDDHVGLVNRGNHVSHY</sequence>
<protein>
    <submittedName>
        <fullName evidence="1">Uncharacterized protein</fullName>
    </submittedName>
</protein>
<organism evidence="1 2">
    <name type="scientific">Trichinella pseudospiralis</name>
    <name type="common">Parasitic roundworm</name>
    <dbReference type="NCBI Taxonomy" id="6337"/>
    <lineage>
        <taxon>Eukaryota</taxon>
        <taxon>Metazoa</taxon>
        <taxon>Ecdysozoa</taxon>
        <taxon>Nematoda</taxon>
        <taxon>Enoplea</taxon>
        <taxon>Dorylaimia</taxon>
        <taxon>Trichinellida</taxon>
        <taxon>Trichinellidae</taxon>
        <taxon>Trichinella</taxon>
    </lineage>
</organism>
<proteinExistence type="predicted"/>
<dbReference type="AlphaFoldDB" id="A0A0V1ALN6"/>
<reference evidence="1 2" key="1">
    <citation type="submission" date="2015-01" db="EMBL/GenBank/DDBJ databases">
        <title>Evolution of Trichinella species and genotypes.</title>
        <authorList>
            <person name="Korhonen P.K."/>
            <person name="Edoardo P."/>
            <person name="Giuseppe L.R."/>
            <person name="Gasser R.B."/>
        </authorList>
    </citation>
    <scope>NUCLEOTIDE SEQUENCE [LARGE SCALE GENOMIC DNA]</scope>
    <source>
        <strain evidence="1">ISS13</strain>
    </source>
</reference>
<name>A0A0V1ALN6_TRIPS</name>
<evidence type="ECO:0000313" key="1">
    <source>
        <dbReference type="EMBL" id="KRY25385.1"/>
    </source>
</evidence>
<evidence type="ECO:0000313" key="2">
    <source>
        <dbReference type="Proteomes" id="UP000054632"/>
    </source>
</evidence>
<dbReference type="EMBL" id="JYDR01006154">
    <property type="protein sequence ID" value="KRY25385.1"/>
    <property type="molecule type" value="Genomic_DNA"/>
</dbReference>
<comment type="caution">
    <text evidence="1">The sequence shown here is derived from an EMBL/GenBank/DDBJ whole genome shotgun (WGS) entry which is preliminary data.</text>
</comment>
<gene>
    <name evidence="1" type="ORF">T4A_13546</name>
</gene>
<dbReference type="Proteomes" id="UP000054632">
    <property type="component" value="Unassembled WGS sequence"/>
</dbReference>